<keyword evidence="3" id="KW-1185">Reference proteome</keyword>
<dbReference type="CDD" id="cd02440">
    <property type="entry name" value="AdoMet_MTases"/>
    <property type="match status" value="1"/>
</dbReference>
<dbReference type="Proteomes" id="UP000249260">
    <property type="component" value="Unassembled WGS sequence"/>
</dbReference>
<organism evidence="2 3">
    <name type="scientific">Paenibacillus montanisoli</name>
    <dbReference type="NCBI Taxonomy" id="2081970"/>
    <lineage>
        <taxon>Bacteria</taxon>
        <taxon>Bacillati</taxon>
        <taxon>Bacillota</taxon>
        <taxon>Bacilli</taxon>
        <taxon>Bacillales</taxon>
        <taxon>Paenibacillaceae</taxon>
        <taxon>Paenibacillus</taxon>
    </lineage>
</organism>
<evidence type="ECO:0000259" key="1">
    <source>
        <dbReference type="Pfam" id="PF08241"/>
    </source>
</evidence>
<dbReference type="InterPro" id="IPR050508">
    <property type="entry name" value="Methyltransf_Superfamily"/>
</dbReference>
<dbReference type="PANTHER" id="PTHR42912">
    <property type="entry name" value="METHYLTRANSFERASE"/>
    <property type="match status" value="1"/>
</dbReference>
<dbReference type="GO" id="GO:0032259">
    <property type="term" value="P:methylation"/>
    <property type="evidence" value="ECO:0007669"/>
    <property type="project" value="UniProtKB-KW"/>
</dbReference>
<reference evidence="2 3" key="1">
    <citation type="submission" date="2018-06" db="EMBL/GenBank/DDBJ databases">
        <title>Paenibacillus montanisoli sp. nov., isolated from mountain area soil.</title>
        <authorList>
            <person name="Wu M."/>
        </authorList>
    </citation>
    <scope>NUCLEOTIDE SEQUENCE [LARGE SCALE GENOMIC DNA]</scope>
    <source>
        <strain evidence="2 3">RA17</strain>
    </source>
</reference>
<evidence type="ECO:0000313" key="2">
    <source>
        <dbReference type="EMBL" id="RAP75628.1"/>
    </source>
</evidence>
<dbReference type="InterPro" id="IPR029063">
    <property type="entry name" value="SAM-dependent_MTases_sf"/>
</dbReference>
<dbReference type="AlphaFoldDB" id="A0A328TYN4"/>
<keyword evidence="2" id="KW-0489">Methyltransferase</keyword>
<accession>A0A328TYN4</accession>
<feature type="domain" description="Methyltransferase type 11" evidence="1">
    <location>
        <begin position="47"/>
        <end position="145"/>
    </location>
</feature>
<dbReference type="EMBL" id="QLUW01000003">
    <property type="protein sequence ID" value="RAP75628.1"/>
    <property type="molecule type" value="Genomic_DNA"/>
</dbReference>
<name>A0A328TYN4_9BACL</name>
<evidence type="ECO:0000313" key="3">
    <source>
        <dbReference type="Proteomes" id="UP000249260"/>
    </source>
</evidence>
<protein>
    <submittedName>
        <fullName evidence="2">Class I SAM-dependent methyltransferase</fullName>
    </submittedName>
</protein>
<dbReference type="SUPFAM" id="SSF53335">
    <property type="entry name" value="S-adenosyl-L-methionine-dependent methyltransferases"/>
    <property type="match status" value="1"/>
</dbReference>
<dbReference type="GO" id="GO:0008757">
    <property type="term" value="F:S-adenosylmethionine-dependent methyltransferase activity"/>
    <property type="evidence" value="ECO:0007669"/>
    <property type="project" value="InterPro"/>
</dbReference>
<comment type="caution">
    <text evidence="2">The sequence shown here is derived from an EMBL/GenBank/DDBJ whole genome shotgun (WGS) entry which is preliminary data.</text>
</comment>
<keyword evidence="2" id="KW-0808">Transferase</keyword>
<proteinExistence type="predicted"/>
<dbReference type="InterPro" id="IPR013216">
    <property type="entry name" value="Methyltransf_11"/>
</dbReference>
<gene>
    <name evidence="2" type="ORF">DL346_19470</name>
</gene>
<sequence length="252" mass="28974">MRMSNWYERSFGTDYMIVYRHRNWDQAAREVETMAGWLELSLGAAVLDIGCGMGRHALALAQLGYEVTGIDLSEALLRMAREHNAEERIKSLVQGDMRELPFADDSFDATVNLFTSFGYFEDEADNRRVLREIRRVLRPQGVFLIDFMNPVYVKEHLVPHSERTDAATGLHISERRTAADGWVVKQIEITAQDHPDACRSYEERVRLFPLSWFEQALAEAGLELQRCYGDYEGNSYDEQRSPRMILKGRAAS</sequence>
<dbReference type="Gene3D" id="3.40.50.150">
    <property type="entry name" value="Vaccinia Virus protein VP39"/>
    <property type="match status" value="1"/>
</dbReference>
<dbReference type="Pfam" id="PF08241">
    <property type="entry name" value="Methyltransf_11"/>
    <property type="match status" value="1"/>
</dbReference>
<dbReference type="Gene3D" id="2.20.25.110">
    <property type="entry name" value="S-adenosyl-L-methionine-dependent methyltransferases"/>
    <property type="match status" value="1"/>
</dbReference>
<dbReference type="OrthoDB" id="9811589at2"/>